<dbReference type="OrthoDB" id="3650366at2759"/>
<dbReference type="InterPro" id="IPR027417">
    <property type="entry name" value="P-loop_NTPase"/>
</dbReference>
<dbReference type="Proteomes" id="UP001049176">
    <property type="component" value="Chromosome 1"/>
</dbReference>
<reference evidence="1" key="1">
    <citation type="journal article" date="2021" name="Genome Biol. Evol.">
        <title>The assembled and annotated genome of the fairy-ring fungus Marasmius oreades.</title>
        <authorList>
            <person name="Hiltunen M."/>
            <person name="Ament-Velasquez S.L."/>
            <person name="Johannesson H."/>
        </authorList>
    </citation>
    <scope>NUCLEOTIDE SEQUENCE</scope>
    <source>
        <strain evidence="1">03SP1</strain>
    </source>
</reference>
<organism evidence="1 2">
    <name type="scientific">Marasmius oreades</name>
    <name type="common">fairy-ring Marasmius</name>
    <dbReference type="NCBI Taxonomy" id="181124"/>
    <lineage>
        <taxon>Eukaryota</taxon>
        <taxon>Fungi</taxon>
        <taxon>Dikarya</taxon>
        <taxon>Basidiomycota</taxon>
        <taxon>Agaricomycotina</taxon>
        <taxon>Agaricomycetes</taxon>
        <taxon>Agaricomycetidae</taxon>
        <taxon>Agaricales</taxon>
        <taxon>Marasmiineae</taxon>
        <taxon>Marasmiaceae</taxon>
        <taxon>Marasmius</taxon>
    </lineage>
</organism>
<dbReference type="PANTHER" id="PTHR48312:SF1">
    <property type="entry name" value="SULFOTRANSFERASE"/>
    <property type="match status" value="1"/>
</dbReference>
<evidence type="ECO:0008006" key="3">
    <source>
        <dbReference type="Google" id="ProtNLM"/>
    </source>
</evidence>
<dbReference type="RefSeq" id="XP_043014838.1">
    <property type="nucleotide sequence ID" value="XM_043146138.1"/>
</dbReference>
<proteinExistence type="predicted"/>
<name>A0A9P8AEC3_9AGAR</name>
<evidence type="ECO:0000313" key="2">
    <source>
        <dbReference type="Proteomes" id="UP001049176"/>
    </source>
</evidence>
<gene>
    <name evidence="1" type="ORF">E1B28_000326</name>
</gene>
<dbReference type="Gene3D" id="3.40.50.300">
    <property type="entry name" value="P-loop containing nucleotide triphosphate hydrolases"/>
    <property type="match status" value="1"/>
</dbReference>
<dbReference type="EMBL" id="CM032181">
    <property type="protein sequence ID" value="KAG7098368.1"/>
    <property type="molecule type" value="Genomic_DNA"/>
</dbReference>
<dbReference type="AlphaFoldDB" id="A0A9P8AEC3"/>
<protein>
    <recommendedName>
        <fullName evidence="3">Sulfotransferase</fullName>
    </recommendedName>
</protein>
<dbReference type="GeneID" id="66069402"/>
<dbReference type="KEGG" id="more:E1B28_000326"/>
<dbReference type="PANTHER" id="PTHR48312">
    <property type="match status" value="1"/>
</dbReference>
<comment type="caution">
    <text evidence="1">The sequence shown here is derived from an EMBL/GenBank/DDBJ whole genome shotgun (WGS) entry which is preliminary data.</text>
</comment>
<keyword evidence="2" id="KW-1185">Reference proteome</keyword>
<sequence>MAHHRRIALFSHPRTSSNLFVRLLESHPALGLKTYAFLDAYMFGPERLRTRIASGNMAAFMDKMKEKHANTTFQSRFDGLERAIADIEAQGKTVVIKEHSYHLMDPQTIFTNIAVEGEAKPRAPIVDNLLDLPEEERGKAVTATPPPFPIPNPTILPDRLFASFLPIIIIRHPCRTISSLKRALQPLGGPFPDADTVIDTSFKWQRIMYECYKAWFATPEGIEAAGGSAVAEQLPIVVDGDRLVNDAEKQMAKLCGILGLDPAGIQYTWEAQPAQDMAQIMFIGTLSKSTGIIKGKDGSDKTPVLEEEVKRWTEEWDEKTAEAMKGLVEKTINDYEFLLKRCI</sequence>
<dbReference type="SUPFAM" id="SSF52540">
    <property type="entry name" value="P-loop containing nucleoside triphosphate hydrolases"/>
    <property type="match status" value="1"/>
</dbReference>
<accession>A0A9P8AEC3</accession>
<evidence type="ECO:0000313" key="1">
    <source>
        <dbReference type="EMBL" id="KAG7098368.1"/>
    </source>
</evidence>